<dbReference type="Pfam" id="PF00561">
    <property type="entry name" value="Abhydrolase_1"/>
    <property type="match status" value="1"/>
</dbReference>
<dbReference type="InterPro" id="IPR000073">
    <property type="entry name" value="AB_hydrolase_1"/>
</dbReference>
<evidence type="ECO:0000256" key="1">
    <source>
        <dbReference type="ARBA" id="ARBA00029464"/>
    </source>
</evidence>
<dbReference type="Gene3D" id="1.10.10.800">
    <property type="match status" value="1"/>
</dbReference>
<dbReference type="Gene3D" id="3.40.50.1820">
    <property type="entry name" value="alpha/beta hydrolase"/>
    <property type="match status" value="1"/>
</dbReference>
<dbReference type="InterPro" id="IPR051411">
    <property type="entry name" value="Polyketide_trans_af380"/>
</dbReference>
<evidence type="ECO:0000313" key="4">
    <source>
        <dbReference type="Proteomes" id="UP000604273"/>
    </source>
</evidence>
<gene>
    <name evidence="3" type="ORF">FGADI_3509</name>
</gene>
<dbReference type="InterPro" id="IPR029058">
    <property type="entry name" value="AB_hydrolase_fold"/>
</dbReference>
<sequence length="300" mass="32783">MAPGRRDVEFPTVDGLTLRGWFYTASGDGKLPCIIMANGLAGLKEQFCPNFAQRFQAAGYGVLLFDHRNWGASDGLPRSETNPIQSGRDYSDAFDYAASLDEVDASKIVYWGTSMCGGSVLHAAAFDHRIRAVISQVPFVSGEVLSSNLAPMIGSLYSSRQQLKAGKPAPLIKMFAETANESLQQNSEALISDGNLCNFLKALEKDKLPWSPNVTPQTLLNLVAFEPLAFMHRIAPTPLFLVVAESDMCAPTFTQLKAYALAYEPKKLVILKGAGHFDPYHGKVFEENVKGQLAFLKDVI</sequence>
<dbReference type="PANTHER" id="PTHR47751:SF2">
    <property type="entry name" value="DLTD N-TERMINAL DOMAIN PROTEIN (AFU_ORTHOLOGUE AFUA_8G00380)-RELATED"/>
    <property type="match status" value="1"/>
</dbReference>
<dbReference type="AlphaFoldDB" id="A0A8H4TFM4"/>
<reference evidence="3" key="2">
    <citation type="submission" date="2020-05" db="EMBL/GenBank/DDBJ databases">
        <authorList>
            <person name="Kim H.-S."/>
            <person name="Proctor R.H."/>
            <person name="Brown D.W."/>
        </authorList>
    </citation>
    <scope>NUCLEOTIDE SEQUENCE</scope>
    <source>
        <strain evidence="3">NRRL 45417</strain>
    </source>
</reference>
<evidence type="ECO:0000259" key="2">
    <source>
        <dbReference type="Pfam" id="PF00561"/>
    </source>
</evidence>
<dbReference type="Proteomes" id="UP000604273">
    <property type="component" value="Unassembled WGS sequence"/>
</dbReference>
<dbReference type="SUPFAM" id="SSF53474">
    <property type="entry name" value="alpha/beta-Hydrolases"/>
    <property type="match status" value="1"/>
</dbReference>
<comment type="caution">
    <text evidence="3">The sequence shown here is derived from an EMBL/GenBank/DDBJ whole genome shotgun (WGS) entry which is preliminary data.</text>
</comment>
<dbReference type="EMBL" id="JABFAI010000077">
    <property type="protein sequence ID" value="KAF4956906.1"/>
    <property type="molecule type" value="Genomic_DNA"/>
</dbReference>
<dbReference type="OrthoDB" id="2498029at2759"/>
<protein>
    <recommendedName>
        <fullName evidence="2">AB hydrolase-1 domain-containing protein</fullName>
    </recommendedName>
</protein>
<feature type="domain" description="AB hydrolase-1" evidence="2">
    <location>
        <begin position="33"/>
        <end position="278"/>
    </location>
</feature>
<accession>A0A8H4TFM4</accession>
<evidence type="ECO:0000313" key="3">
    <source>
        <dbReference type="EMBL" id="KAF4956906.1"/>
    </source>
</evidence>
<proteinExistence type="inferred from homology"/>
<organism evidence="3 4">
    <name type="scientific">Fusarium gaditjirri</name>
    <dbReference type="NCBI Taxonomy" id="282569"/>
    <lineage>
        <taxon>Eukaryota</taxon>
        <taxon>Fungi</taxon>
        <taxon>Dikarya</taxon>
        <taxon>Ascomycota</taxon>
        <taxon>Pezizomycotina</taxon>
        <taxon>Sordariomycetes</taxon>
        <taxon>Hypocreomycetidae</taxon>
        <taxon>Hypocreales</taxon>
        <taxon>Nectriaceae</taxon>
        <taxon>Fusarium</taxon>
        <taxon>Fusarium nisikadoi species complex</taxon>
    </lineage>
</organism>
<reference evidence="3" key="1">
    <citation type="journal article" date="2020" name="BMC Genomics">
        <title>Correction to: Identification and distribution of gene clusters required for synthesis of sphingolipid metabolism inhibitors in diverse species of the filamentous fungus Fusarium.</title>
        <authorList>
            <person name="Kim H.S."/>
            <person name="Lohmar J.M."/>
            <person name="Busman M."/>
            <person name="Brown D.W."/>
            <person name="Naumann T.A."/>
            <person name="Divon H.H."/>
            <person name="Lysoe E."/>
            <person name="Uhlig S."/>
            <person name="Proctor R.H."/>
        </authorList>
    </citation>
    <scope>NUCLEOTIDE SEQUENCE</scope>
    <source>
        <strain evidence="3">NRRL 45417</strain>
    </source>
</reference>
<comment type="similarity">
    <text evidence="1">Belongs to the polyketide transferase af380 family.</text>
</comment>
<keyword evidence="4" id="KW-1185">Reference proteome</keyword>
<dbReference type="PANTHER" id="PTHR47751">
    <property type="entry name" value="SUPERFAMILY HYDROLASE, PUTATIVE (AFU_ORTHOLOGUE AFUA_2G16580)-RELATED"/>
    <property type="match status" value="1"/>
</dbReference>
<name>A0A8H4TFM4_9HYPO</name>